<sequence>MSWFEVKVSYSGVDDREVHKTLKEVYLVDAVSCTDAEARMMQELDGAKELSVLSVKASKVDVLNPSIEGVIYRAKVVTVALDERTGEEKHKTAVHVLPALCISEALVRFNALDYADDVVSVERTNIKGIIQ</sequence>
<protein>
    <recommendedName>
        <fullName evidence="2">DUF4494 domain-containing protein</fullName>
    </recommendedName>
</protein>
<reference evidence="1" key="1">
    <citation type="journal article" date="2023" name="Microbiome">
        <title>Phages are unrecognized players in the ecology of the oral pathogen Porphyromonas gingivalis.</title>
        <authorList>
            <person name="Matrishin C.B."/>
            <person name="Haase E.M."/>
            <person name="Dewhirst F.E."/>
            <person name="Mark Welch J.L."/>
            <person name="Miranda-Sanchez F."/>
            <person name="Chen T."/>
            <person name="MacFarland D.C."/>
            <person name="Kauffman K.M."/>
        </authorList>
    </citation>
    <scope>NUCLEOTIDE SEQUENCE</scope>
</reference>
<dbReference type="EMBL" id="BK068090">
    <property type="protein sequence ID" value="DBA54977.1"/>
    <property type="molecule type" value="Genomic_DNA"/>
</dbReference>
<dbReference type="InterPro" id="IPR027848">
    <property type="entry name" value="DUF4494"/>
</dbReference>
<reference evidence="1" key="2">
    <citation type="submission" date="2024-05" db="EMBL/GenBank/DDBJ databases">
        <authorList>
            <person name="Matrishin C.B."/>
            <person name="Kauffman K.M."/>
        </authorList>
    </citation>
    <scope>NUCLEOTIDE SEQUENCE</scope>
</reference>
<accession>A0AAT9J827</accession>
<name>A0AAT9J827_9VIRU</name>
<dbReference type="Pfam" id="PF14902">
    <property type="entry name" value="DUF4494"/>
    <property type="match status" value="1"/>
</dbReference>
<evidence type="ECO:0000313" key="1">
    <source>
        <dbReference type="EMBL" id="DBA54977.1"/>
    </source>
</evidence>
<evidence type="ECO:0008006" key="2">
    <source>
        <dbReference type="Google" id="ProtNLM"/>
    </source>
</evidence>
<organism evidence="1">
    <name type="scientific">Porphyromonas phage phage008a_KCOM2797</name>
    <dbReference type="NCBI Taxonomy" id="3154099"/>
    <lineage>
        <taxon>Viruses</taxon>
    </lineage>
</organism>
<proteinExistence type="predicted"/>